<protein>
    <submittedName>
        <fullName evidence="2">Uncharacterized protein</fullName>
    </submittedName>
</protein>
<feature type="region of interest" description="Disordered" evidence="1">
    <location>
        <begin position="1"/>
        <end position="22"/>
    </location>
</feature>
<dbReference type="EMBL" id="BMAT01011025">
    <property type="protein sequence ID" value="GFR65202.1"/>
    <property type="molecule type" value="Genomic_DNA"/>
</dbReference>
<comment type="caution">
    <text evidence="2">The sequence shown here is derived from an EMBL/GenBank/DDBJ whole genome shotgun (WGS) entry which is preliminary data.</text>
</comment>
<reference evidence="2 3" key="1">
    <citation type="journal article" date="2021" name="Elife">
        <title>Chloroplast acquisition without the gene transfer in kleptoplastic sea slugs, Plakobranchus ocellatus.</title>
        <authorList>
            <person name="Maeda T."/>
            <person name="Takahashi S."/>
            <person name="Yoshida T."/>
            <person name="Shimamura S."/>
            <person name="Takaki Y."/>
            <person name="Nagai Y."/>
            <person name="Toyoda A."/>
            <person name="Suzuki Y."/>
            <person name="Arimoto A."/>
            <person name="Ishii H."/>
            <person name="Satoh N."/>
            <person name="Nishiyama T."/>
            <person name="Hasebe M."/>
            <person name="Maruyama T."/>
            <person name="Minagawa J."/>
            <person name="Obokata J."/>
            <person name="Shigenobu S."/>
        </authorList>
    </citation>
    <scope>NUCLEOTIDE SEQUENCE [LARGE SCALE GENOMIC DNA]</scope>
</reference>
<keyword evidence="3" id="KW-1185">Reference proteome</keyword>
<name>A0AAV4EVW5_9GAST</name>
<dbReference type="Proteomes" id="UP000762676">
    <property type="component" value="Unassembled WGS sequence"/>
</dbReference>
<sequence>MGHQSDSGFRPRVEQSPKTTKIKKKSIFPKDWRKQAECHCYIHGPMAIPARINTSPILAGAHSASRADWDLAKCRQKCIHVPQTIILARQYFGMFLIRFNNNFMTTTAICVCVLGFELHQYVFSHKVHPRVNELLLHFEIPALIL</sequence>
<evidence type="ECO:0000256" key="1">
    <source>
        <dbReference type="SAM" id="MobiDB-lite"/>
    </source>
</evidence>
<organism evidence="2 3">
    <name type="scientific">Elysia marginata</name>
    <dbReference type="NCBI Taxonomy" id="1093978"/>
    <lineage>
        <taxon>Eukaryota</taxon>
        <taxon>Metazoa</taxon>
        <taxon>Spiralia</taxon>
        <taxon>Lophotrochozoa</taxon>
        <taxon>Mollusca</taxon>
        <taxon>Gastropoda</taxon>
        <taxon>Heterobranchia</taxon>
        <taxon>Euthyneura</taxon>
        <taxon>Panpulmonata</taxon>
        <taxon>Sacoglossa</taxon>
        <taxon>Placobranchoidea</taxon>
        <taxon>Plakobranchidae</taxon>
        <taxon>Elysia</taxon>
    </lineage>
</organism>
<proteinExistence type="predicted"/>
<evidence type="ECO:0000313" key="3">
    <source>
        <dbReference type="Proteomes" id="UP000762676"/>
    </source>
</evidence>
<accession>A0AAV4EVW5</accession>
<dbReference type="AlphaFoldDB" id="A0AAV4EVW5"/>
<evidence type="ECO:0000313" key="2">
    <source>
        <dbReference type="EMBL" id="GFR65202.1"/>
    </source>
</evidence>
<gene>
    <name evidence="2" type="ORF">ElyMa_005524400</name>
</gene>